<dbReference type="AlphaFoldDB" id="A0A1G7CNZ6"/>
<keyword evidence="2" id="KW-1185">Reference proteome</keyword>
<evidence type="ECO:0000313" key="2">
    <source>
        <dbReference type="Proteomes" id="UP000199412"/>
    </source>
</evidence>
<dbReference type="EMBL" id="FNAP01000006">
    <property type="protein sequence ID" value="SDE41062.1"/>
    <property type="molecule type" value="Genomic_DNA"/>
</dbReference>
<proteinExistence type="predicted"/>
<gene>
    <name evidence="1" type="ORF">SAMN05421720_106160</name>
</gene>
<organism evidence="1 2">
    <name type="scientific">Rhodospira trueperi</name>
    <dbReference type="NCBI Taxonomy" id="69960"/>
    <lineage>
        <taxon>Bacteria</taxon>
        <taxon>Pseudomonadati</taxon>
        <taxon>Pseudomonadota</taxon>
        <taxon>Alphaproteobacteria</taxon>
        <taxon>Rhodospirillales</taxon>
        <taxon>Rhodospirillaceae</taxon>
        <taxon>Rhodospira</taxon>
    </lineage>
</organism>
<name>A0A1G7CNZ6_9PROT</name>
<evidence type="ECO:0000313" key="1">
    <source>
        <dbReference type="EMBL" id="SDE41062.1"/>
    </source>
</evidence>
<accession>A0A1G7CNZ6</accession>
<reference evidence="1 2" key="1">
    <citation type="submission" date="2016-10" db="EMBL/GenBank/DDBJ databases">
        <authorList>
            <person name="de Groot N.N."/>
        </authorList>
    </citation>
    <scope>NUCLEOTIDE SEQUENCE [LARGE SCALE GENOMIC DNA]</scope>
    <source>
        <strain evidence="1 2">ATCC 700224</strain>
    </source>
</reference>
<dbReference type="Proteomes" id="UP000199412">
    <property type="component" value="Unassembled WGS sequence"/>
</dbReference>
<sequence length="77" mass="8833">MECDAARDSDVLYKTTQTIGDAADFRDFDGIRALGARWPCLNVAILTDRVAPQDLDVLPSTDIHWPEWIDRIRFRRA</sequence>
<protein>
    <submittedName>
        <fullName evidence="1">Uncharacterized protein</fullName>
    </submittedName>
</protein>